<evidence type="ECO:0000256" key="1">
    <source>
        <dbReference type="HAMAP-Rule" id="MF_02062"/>
    </source>
</evidence>
<comment type="function">
    <text evidence="1">Catalyzes the sodium-dependent transport of glutamate.</text>
</comment>
<feature type="transmembrane region" description="Helical" evidence="1">
    <location>
        <begin position="313"/>
        <end position="334"/>
    </location>
</feature>
<name>A0A0B8NYK7_9VIBR</name>
<protein>
    <recommendedName>
        <fullName evidence="1 2">Sodium/glutamate symporter</fullName>
    </recommendedName>
</protein>
<keyword evidence="1" id="KW-0472">Membrane</keyword>
<feature type="transmembrane region" description="Helical" evidence="1">
    <location>
        <begin position="71"/>
        <end position="89"/>
    </location>
</feature>
<accession>A0A0B8NYK7</accession>
<reference evidence="3 4" key="1">
    <citation type="submission" date="2015-01" db="EMBL/GenBank/DDBJ databases">
        <title>Vibrio sp. C1 JCM 19231 whole genome shotgun sequence.</title>
        <authorList>
            <person name="Sawabe T."/>
            <person name="Meirelles P."/>
            <person name="Feng G."/>
            <person name="Sayaka M."/>
            <person name="Hattori M."/>
            <person name="Ohkuma M."/>
        </authorList>
    </citation>
    <scope>NUCLEOTIDE SEQUENCE [LARGE SCALE GENOMIC DNA]</scope>
    <source>
        <strain evidence="4">JCM 19231</strain>
    </source>
</reference>
<proteinExistence type="inferred from homology"/>
<dbReference type="HAMAP" id="MF_02062">
    <property type="entry name" value="GltS"/>
    <property type="match status" value="1"/>
</dbReference>
<feature type="transmembrane region" description="Helical" evidence="1">
    <location>
        <begin position="38"/>
        <end position="59"/>
    </location>
</feature>
<keyword evidence="1" id="KW-0406">Ion transport</keyword>
<keyword evidence="1" id="KW-1133">Transmembrane helix</keyword>
<reference evidence="3 4" key="2">
    <citation type="submission" date="2015-01" db="EMBL/GenBank/DDBJ databases">
        <authorList>
            <consortium name="NBRP consortium"/>
            <person name="Sawabe T."/>
            <person name="Meirelles P."/>
            <person name="Feng G."/>
            <person name="Sayaka M."/>
            <person name="Hattori M."/>
            <person name="Ohkuma M."/>
        </authorList>
    </citation>
    <scope>NUCLEOTIDE SEQUENCE [LARGE SCALE GENOMIC DNA]</scope>
    <source>
        <strain evidence="4">JCM 19231</strain>
    </source>
</reference>
<keyword evidence="1" id="KW-0029">Amino-acid transport</keyword>
<feature type="transmembrane region" description="Helical" evidence="1">
    <location>
        <begin position="346"/>
        <end position="368"/>
    </location>
</feature>
<keyword evidence="4" id="KW-1185">Reference proteome</keyword>
<keyword evidence="1" id="KW-0812">Transmembrane</keyword>
<evidence type="ECO:0000313" key="4">
    <source>
        <dbReference type="Proteomes" id="UP000031671"/>
    </source>
</evidence>
<keyword evidence="1" id="KW-0813">Transport</keyword>
<feature type="transmembrane region" description="Helical" evidence="1">
    <location>
        <begin position="223"/>
        <end position="240"/>
    </location>
</feature>
<sequence>MNTVYEIGALESFLVAISVLFLGQFINRRVPFLKKYKVPEPIVGGLIIAIIITVLHTQGIDLAFTLPLEKILMLMFFTTVGLSASYSQLLKGGKKVFIFLGVASVYIIIQNAIGVSLASMMDLNPLMGLVAGSITLSGGHGTGAAWAATFEELYGLKTLEFAMASATFGLIVGGLIGGPVAQRRITKHNLESEYGAGDKHHEKYPDVVTYNELEEDKVTPRRVIETMFMILICVVGATYIKEWTGTLDIKWLKGIPDFVFALFLGVILTNIFEFTGAYKFNTDTVDTIGTVSLSLFLAMALMSLKLWEIFDLAMPLLIILAVQSCVLAVFAYNVTFRVMGSNYDAAVITGGHCGFGMGATPTAVMNMGSLVSHYGPSPQAFMVVPIVGAFFIDIVNLIVLQAISPSWVKTQ</sequence>
<keyword evidence="1" id="KW-0915">Sodium</keyword>
<keyword evidence="1" id="KW-1003">Cell membrane</keyword>
<dbReference type="NCBIfam" id="TIGR00210">
    <property type="entry name" value="gltS"/>
    <property type="match status" value="1"/>
</dbReference>
<comment type="caution">
    <text evidence="3">The sequence shown here is derived from an EMBL/GenBank/DDBJ whole genome shotgun (WGS) entry which is preliminary data.</text>
</comment>
<dbReference type="AlphaFoldDB" id="A0A0B8NYK7"/>
<dbReference type="GO" id="GO:0005886">
    <property type="term" value="C:plasma membrane"/>
    <property type="evidence" value="ECO:0007669"/>
    <property type="project" value="UniProtKB-SubCell"/>
</dbReference>
<evidence type="ECO:0000256" key="2">
    <source>
        <dbReference type="NCBIfam" id="TIGR00210"/>
    </source>
</evidence>
<feature type="transmembrane region" description="Helical" evidence="1">
    <location>
        <begin position="287"/>
        <end position="307"/>
    </location>
</feature>
<dbReference type="PANTHER" id="PTHR36178:SF1">
    <property type="entry name" value="SODIUM_GLUTAMATE SYMPORTER"/>
    <property type="match status" value="1"/>
</dbReference>
<dbReference type="Pfam" id="PF03616">
    <property type="entry name" value="Glt_symporter"/>
    <property type="match status" value="1"/>
</dbReference>
<dbReference type="GO" id="GO:0015501">
    <property type="term" value="F:glutamate:sodium symporter activity"/>
    <property type="evidence" value="ECO:0007669"/>
    <property type="project" value="UniProtKB-UniRule"/>
</dbReference>
<gene>
    <name evidence="1" type="primary">gltS</name>
    <name evidence="3" type="ORF">JCM19231_3900</name>
</gene>
<feature type="transmembrane region" description="Helical" evidence="1">
    <location>
        <begin position="161"/>
        <end position="181"/>
    </location>
</feature>
<dbReference type="GO" id="GO:0015813">
    <property type="term" value="P:L-glutamate transmembrane transport"/>
    <property type="evidence" value="ECO:0007669"/>
    <property type="project" value="UniProtKB-UniRule"/>
</dbReference>
<dbReference type="EMBL" id="BBRZ01000019">
    <property type="protein sequence ID" value="GAM55819.1"/>
    <property type="molecule type" value="Genomic_DNA"/>
</dbReference>
<comment type="similarity">
    <text evidence="1">Belongs to the glutamate:Na(+) symporter (ESS) (TC 2.A.27) family.</text>
</comment>
<keyword evidence="1" id="KW-0997">Cell inner membrane</keyword>
<dbReference type="Proteomes" id="UP000031671">
    <property type="component" value="Unassembled WGS sequence"/>
</dbReference>
<keyword evidence="1" id="KW-0769">Symport</keyword>
<evidence type="ECO:0000313" key="3">
    <source>
        <dbReference type="EMBL" id="GAM55819.1"/>
    </source>
</evidence>
<dbReference type="InterPro" id="IPR004445">
    <property type="entry name" value="GltS"/>
</dbReference>
<keyword evidence="1" id="KW-0739">Sodium transport</keyword>
<feature type="transmembrane region" description="Helical" evidence="1">
    <location>
        <begin position="96"/>
        <end position="118"/>
    </location>
</feature>
<dbReference type="PANTHER" id="PTHR36178">
    <property type="entry name" value="SLR0625 PROTEIN"/>
    <property type="match status" value="1"/>
</dbReference>
<organism evidence="3 4">
    <name type="scientific">Vibrio ishigakensis</name>
    <dbReference type="NCBI Taxonomy" id="1481914"/>
    <lineage>
        <taxon>Bacteria</taxon>
        <taxon>Pseudomonadati</taxon>
        <taxon>Pseudomonadota</taxon>
        <taxon>Gammaproteobacteria</taxon>
        <taxon>Vibrionales</taxon>
        <taxon>Vibrionaceae</taxon>
        <taxon>Vibrio</taxon>
    </lineage>
</organism>
<feature type="transmembrane region" description="Helical" evidence="1">
    <location>
        <begin position="6"/>
        <end position="26"/>
    </location>
</feature>
<comment type="subcellular location">
    <subcellularLocation>
        <location evidence="1">Cell inner membrane</location>
        <topology evidence="1">Multi-pass membrane protein</topology>
    </subcellularLocation>
</comment>
<feature type="transmembrane region" description="Helical" evidence="1">
    <location>
        <begin position="380"/>
        <end position="403"/>
    </location>
</feature>
<feature type="transmembrane region" description="Helical" evidence="1">
    <location>
        <begin position="260"/>
        <end position="280"/>
    </location>
</feature>